<protein>
    <recommendedName>
        <fullName evidence="4">PAS domain-containing protein</fullName>
    </recommendedName>
</protein>
<gene>
    <name evidence="2" type="ORF">A3A05_00185</name>
</gene>
<reference evidence="2 3" key="1">
    <citation type="journal article" date="2016" name="Nat. Commun.">
        <title>Thousands of microbial genomes shed light on interconnected biogeochemical processes in an aquifer system.</title>
        <authorList>
            <person name="Anantharaman K."/>
            <person name="Brown C.T."/>
            <person name="Hug L.A."/>
            <person name="Sharon I."/>
            <person name="Castelle C.J."/>
            <person name="Probst A.J."/>
            <person name="Thomas B.C."/>
            <person name="Singh A."/>
            <person name="Wilkins M.J."/>
            <person name="Karaoz U."/>
            <person name="Brodie E.L."/>
            <person name="Williams K.H."/>
            <person name="Hubbard S.S."/>
            <person name="Banfield J.F."/>
        </authorList>
    </citation>
    <scope>NUCLEOTIDE SEQUENCE [LARGE SCALE GENOMIC DNA]</scope>
</reference>
<feature type="coiled-coil region" evidence="1">
    <location>
        <begin position="140"/>
        <end position="167"/>
    </location>
</feature>
<keyword evidence="1" id="KW-0175">Coiled coil</keyword>
<evidence type="ECO:0008006" key="4">
    <source>
        <dbReference type="Google" id="ProtNLM"/>
    </source>
</evidence>
<dbReference type="EMBL" id="MFUY01000004">
    <property type="protein sequence ID" value="OGI86530.1"/>
    <property type="molecule type" value="Genomic_DNA"/>
</dbReference>
<evidence type="ECO:0000256" key="1">
    <source>
        <dbReference type="SAM" id="Coils"/>
    </source>
</evidence>
<evidence type="ECO:0000313" key="3">
    <source>
        <dbReference type="Proteomes" id="UP000176187"/>
    </source>
</evidence>
<dbReference type="Proteomes" id="UP000176187">
    <property type="component" value="Unassembled WGS sequence"/>
</dbReference>
<dbReference type="InterPro" id="IPR035965">
    <property type="entry name" value="PAS-like_dom_sf"/>
</dbReference>
<organism evidence="2 3">
    <name type="scientific">Candidatus Nomurabacteria bacterium RIFCSPLOWO2_01_FULL_41_12</name>
    <dbReference type="NCBI Taxonomy" id="1801774"/>
    <lineage>
        <taxon>Bacteria</taxon>
        <taxon>Candidatus Nomuraibacteriota</taxon>
    </lineage>
</organism>
<dbReference type="NCBIfam" id="TIGR00229">
    <property type="entry name" value="sensory_box"/>
    <property type="match status" value="1"/>
</dbReference>
<name>A0A1F6WXE5_9BACT</name>
<comment type="caution">
    <text evidence="2">The sequence shown here is derived from an EMBL/GenBank/DDBJ whole genome shotgun (WGS) entry which is preliminary data.</text>
</comment>
<dbReference type="SUPFAM" id="SSF55785">
    <property type="entry name" value="PYP-like sensor domain (PAS domain)"/>
    <property type="match status" value="1"/>
</dbReference>
<dbReference type="Gene3D" id="3.30.450.20">
    <property type="entry name" value="PAS domain"/>
    <property type="match status" value="1"/>
</dbReference>
<accession>A0A1F6WXE5</accession>
<dbReference type="STRING" id="1801774.A3A05_00185"/>
<proteinExistence type="predicted"/>
<evidence type="ECO:0000313" key="2">
    <source>
        <dbReference type="EMBL" id="OGI86530.1"/>
    </source>
</evidence>
<sequence length="169" mass="19978">MAENTKQISEDYYKTLFENLIDGLAYCQMLFDEQKHPIDFIYLDVNKNFEKLTGLKNVIGKKVTEVIPGIKESNPELLETYGRVALGGQSEKFEVYILELKTWFLVSVYSPKEEYFVVVFQNITEQKKHQMESEEVNKNLERINKLMVDRELRMVELKKEIKELKTKQI</sequence>
<dbReference type="InterPro" id="IPR000014">
    <property type="entry name" value="PAS"/>
</dbReference>
<dbReference type="AlphaFoldDB" id="A0A1F6WXE5"/>